<evidence type="ECO:0000313" key="2">
    <source>
        <dbReference type="EMBL" id="MBB3986419.1"/>
    </source>
</evidence>
<organism evidence="2 3">
    <name type="scientific">Sagittula marina</name>
    <dbReference type="NCBI Taxonomy" id="943940"/>
    <lineage>
        <taxon>Bacteria</taxon>
        <taxon>Pseudomonadati</taxon>
        <taxon>Pseudomonadota</taxon>
        <taxon>Alphaproteobacteria</taxon>
        <taxon>Rhodobacterales</taxon>
        <taxon>Roseobacteraceae</taxon>
        <taxon>Sagittula</taxon>
    </lineage>
</organism>
<dbReference type="RefSeq" id="WP_246429366.1">
    <property type="nucleotide sequence ID" value="NZ_BAABBZ010000002.1"/>
</dbReference>
<feature type="chain" id="PRO_5031350319" evidence="1">
    <location>
        <begin position="18"/>
        <end position="177"/>
    </location>
</feature>
<dbReference type="AlphaFoldDB" id="A0A7W6GUJ8"/>
<protein>
    <submittedName>
        <fullName evidence="2">Uncharacterized protein</fullName>
    </submittedName>
</protein>
<comment type="caution">
    <text evidence="2">The sequence shown here is derived from an EMBL/GenBank/DDBJ whole genome shotgun (WGS) entry which is preliminary data.</text>
</comment>
<evidence type="ECO:0000313" key="3">
    <source>
        <dbReference type="Proteomes" id="UP000541426"/>
    </source>
</evidence>
<accession>A0A7W6GUJ8</accession>
<feature type="signal peptide" evidence="1">
    <location>
        <begin position="1"/>
        <end position="17"/>
    </location>
</feature>
<dbReference type="Proteomes" id="UP000541426">
    <property type="component" value="Unassembled WGS sequence"/>
</dbReference>
<reference evidence="2 3" key="1">
    <citation type="submission" date="2020-08" db="EMBL/GenBank/DDBJ databases">
        <title>Genomic Encyclopedia of Type Strains, Phase IV (KMG-IV): sequencing the most valuable type-strain genomes for metagenomic binning, comparative biology and taxonomic classification.</title>
        <authorList>
            <person name="Goeker M."/>
        </authorList>
    </citation>
    <scope>NUCLEOTIDE SEQUENCE [LARGE SCALE GENOMIC DNA]</scope>
    <source>
        <strain evidence="2 3">DSM 102235</strain>
    </source>
</reference>
<evidence type="ECO:0000256" key="1">
    <source>
        <dbReference type="SAM" id="SignalP"/>
    </source>
</evidence>
<keyword evidence="3" id="KW-1185">Reference proteome</keyword>
<keyword evidence="1" id="KW-0732">Signal</keyword>
<gene>
    <name evidence="2" type="ORF">GGQ68_002758</name>
</gene>
<proteinExistence type="predicted"/>
<sequence>MRLICLAMVVAPMMAQADEVSWHFAWNGNGGYAVRGGMSYETTAINGPLVTGSDVSCFFIEGTRNGETIGQWGLALLNEETWWRLYFDPVAEAFLVEGMGVDMPQAWNMDGFGTSCGAGGFGFNIGSAAQDICIDEQLIVESQVDPYTPLSAVRDDALAFPSYACEGPSLLSRLELD</sequence>
<dbReference type="EMBL" id="JACIEJ010000006">
    <property type="protein sequence ID" value="MBB3986419.1"/>
    <property type="molecule type" value="Genomic_DNA"/>
</dbReference>
<name>A0A7W6GUJ8_9RHOB</name>